<dbReference type="GO" id="GO:0008270">
    <property type="term" value="F:zinc ion binding"/>
    <property type="evidence" value="ECO:0007669"/>
    <property type="project" value="InterPro"/>
</dbReference>
<dbReference type="OrthoDB" id="3862662at2759"/>
<dbReference type="InterPro" id="IPR007219">
    <property type="entry name" value="XnlR_reg_dom"/>
</dbReference>
<dbReference type="AlphaFoldDB" id="A0A6A5YMY7"/>
<dbReference type="CDD" id="cd00067">
    <property type="entry name" value="GAL4"/>
    <property type="match status" value="1"/>
</dbReference>
<dbReference type="CDD" id="cd12148">
    <property type="entry name" value="fungal_TF_MHR"/>
    <property type="match status" value="1"/>
</dbReference>
<evidence type="ECO:0000256" key="2">
    <source>
        <dbReference type="ARBA" id="ARBA00022723"/>
    </source>
</evidence>
<evidence type="ECO:0000259" key="6">
    <source>
        <dbReference type="PROSITE" id="PS50048"/>
    </source>
</evidence>
<evidence type="ECO:0000256" key="3">
    <source>
        <dbReference type="ARBA" id="ARBA00023015"/>
    </source>
</evidence>
<dbReference type="Pfam" id="PF00172">
    <property type="entry name" value="Zn_clus"/>
    <property type="match status" value="1"/>
</dbReference>
<dbReference type="PROSITE" id="PS00463">
    <property type="entry name" value="ZN2_CY6_FUNGAL_1"/>
    <property type="match status" value="1"/>
</dbReference>
<dbReference type="GO" id="GO:0006351">
    <property type="term" value="P:DNA-templated transcription"/>
    <property type="evidence" value="ECO:0007669"/>
    <property type="project" value="InterPro"/>
</dbReference>
<protein>
    <recommendedName>
        <fullName evidence="6">Zn(2)-C6 fungal-type domain-containing protein</fullName>
    </recommendedName>
</protein>
<dbReference type="GO" id="GO:0000981">
    <property type="term" value="F:DNA-binding transcription factor activity, RNA polymerase II-specific"/>
    <property type="evidence" value="ECO:0007669"/>
    <property type="project" value="InterPro"/>
</dbReference>
<evidence type="ECO:0000313" key="7">
    <source>
        <dbReference type="EMBL" id="KAF2108350.1"/>
    </source>
</evidence>
<dbReference type="PANTHER" id="PTHR47338">
    <property type="entry name" value="ZN(II)2CYS6 TRANSCRIPTION FACTOR (EUROFUNG)-RELATED"/>
    <property type="match status" value="1"/>
</dbReference>
<evidence type="ECO:0000256" key="4">
    <source>
        <dbReference type="ARBA" id="ARBA00023163"/>
    </source>
</evidence>
<dbReference type="GO" id="GO:0003677">
    <property type="term" value="F:DNA binding"/>
    <property type="evidence" value="ECO:0007669"/>
    <property type="project" value="InterPro"/>
</dbReference>
<dbReference type="EMBL" id="ML977348">
    <property type="protein sequence ID" value="KAF2108350.1"/>
    <property type="molecule type" value="Genomic_DNA"/>
</dbReference>
<organism evidence="7 8">
    <name type="scientific">Lophiotrema nucula</name>
    <dbReference type="NCBI Taxonomy" id="690887"/>
    <lineage>
        <taxon>Eukaryota</taxon>
        <taxon>Fungi</taxon>
        <taxon>Dikarya</taxon>
        <taxon>Ascomycota</taxon>
        <taxon>Pezizomycotina</taxon>
        <taxon>Dothideomycetes</taxon>
        <taxon>Pleosporomycetidae</taxon>
        <taxon>Pleosporales</taxon>
        <taxon>Lophiotremataceae</taxon>
        <taxon>Lophiotrema</taxon>
    </lineage>
</organism>
<dbReference type="Proteomes" id="UP000799770">
    <property type="component" value="Unassembled WGS sequence"/>
</dbReference>
<proteinExistence type="predicted"/>
<dbReference type="PROSITE" id="PS50048">
    <property type="entry name" value="ZN2_CY6_FUNGAL_2"/>
    <property type="match status" value="1"/>
</dbReference>
<evidence type="ECO:0000256" key="5">
    <source>
        <dbReference type="ARBA" id="ARBA00023242"/>
    </source>
</evidence>
<keyword evidence="8" id="KW-1185">Reference proteome</keyword>
<dbReference type="InterPro" id="IPR001138">
    <property type="entry name" value="Zn2Cys6_DnaBD"/>
</dbReference>
<evidence type="ECO:0000256" key="1">
    <source>
        <dbReference type="ARBA" id="ARBA00004123"/>
    </source>
</evidence>
<dbReference type="Gene3D" id="4.10.240.10">
    <property type="entry name" value="Zn(2)-C6 fungal-type DNA-binding domain"/>
    <property type="match status" value="1"/>
</dbReference>
<dbReference type="PANTHER" id="PTHR47338:SF20">
    <property type="entry name" value="ZN(II)2CYS6 TRANSCRIPTION FACTOR (EUROFUNG)"/>
    <property type="match status" value="1"/>
</dbReference>
<name>A0A6A5YMY7_9PLEO</name>
<sequence length="505" mass="56356">MSTPQEALARFSCTTCRSQKRKCSKELPTCELCRRNRRRCAYPPDSPSQYTSFMSTPSGHGIPSFPALFFLDNYTFKAQRGSIDDSPQFDLPSEFRGALGTTDQLLQDVDRYFSTIHTLFPVISKLRFSNKIITSITNPSNDTILLLLAMRLVSRTEQDSDVQSGFYDQVKRCYTIVERGNTITLKLLQAGLLIAFHENANAIYPAAYLTVRNCATLGQLLGIQSRSPPFNILPPAVSWTESEERRRTWWGVIMVDRYICIGTGGPFACPDTKPEDLLPVEESSWDLGEPTLIQSLAISSSVDIPASPFTRACQATHLLSRVLQHIQEKHSDVEAYYEEAKQLHLVLDAFSSAIMHKFDSAHDPGNPEAQLRLLSAIGICRSAQIALYDHYTCALFDVNGGMGTPAQLSMQQLALAGLKSICTAMSVLAQQMCEWINNGVDPSQINPFVCNSLYAAAMNYSWYIRETRQLELDTPLSVILATLRALGSRWTVAREYVKVLEAGQF</sequence>
<dbReference type="SUPFAM" id="SSF57701">
    <property type="entry name" value="Zn2/Cys6 DNA-binding domain"/>
    <property type="match status" value="1"/>
</dbReference>
<keyword evidence="5" id="KW-0539">Nucleus</keyword>
<dbReference type="Pfam" id="PF04082">
    <property type="entry name" value="Fungal_trans"/>
    <property type="match status" value="1"/>
</dbReference>
<dbReference type="GO" id="GO:0005634">
    <property type="term" value="C:nucleus"/>
    <property type="evidence" value="ECO:0007669"/>
    <property type="project" value="UniProtKB-SubCell"/>
</dbReference>
<keyword evidence="3" id="KW-0805">Transcription regulation</keyword>
<dbReference type="SMART" id="SM00906">
    <property type="entry name" value="Fungal_trans"/>
    <property type="match status" value="1"/>
</dbReference>
<comment type="subcellular location">
    <subcellularLocation>
        <location evidence="1">Nucleus</location>
    </subcellularLocation>
</comment>
<dbReference type="InterPro" id="IPR050815">
    <property type="entry name" value="TF_fung"/>
</dbReference>
<reference evidence="7" key="1">
    <citation type="journal article" date="2020" name="Stud. Mycol.">
        <title>101 Dothideomycetes genomes: a test case for predicting lifestyles and emergence of pathogens.</title>
        <authorList>
            <person name="Haridas S."/>
            <person name="Albert R."/>
            <person name="Binder M."/>
            <person name="Bloem J."/>
            <person name="Labutti K."/>
            <person name="Salamov A."/>
            <person name="Andreopoulos B."/>
            <person name="Baker S."/>
            <person name="Barry K."/>
            <person name="Bills G."/>
            <person name="Bluhm B."/>
            <person name="Cannon C."/>
            <person name="Castanera R."/>
            <person name="Culley D."/>
            <person name="Daum C."/>
            <person name="Ezra D."/>
            <person name="Gonzalez J."/>
            <person name="Henrissat B."/>
            <person name="Kuo A."/>
            <person name="Liang C."/>
            <person name="Lipzen A."/>
            <person name="Lutzoni F."/>
            <person name="Magnuson J."/>
            <person name="Mondo S."/>
            <person name="Nolan M."/>
            <person name="Ohm R."/>
            <person name="Pangilinan J."/>
            <person name="Park H.-J."/>
            <person name="Ramirez L."/>
            <person name="Alfaro M."/>
            <person name="Sun H."/>
            <person name="Tritt A."/>
            <person name="Yoshinaga Y."/>
            <person name="Zwiers L.-H."/>
            <person name="Turgeon B."/>
            <person name="Goodwin S."/>
            <person name="Spatafora J."/>
            <person name="Crous P."/>
            <person name="Grigoriev I."/>
        </authorList>
    </citation>
    <scope>NUCLEOTIDE SEQUENCE</scope>
    <source>
        <strain evidence="7">CBS 627.86</strain>
    </source>
</reference>
<dbReference type="InterPro" id="IPR036864">
    <property type="entry name" value="Zn2-C6_fun-type_DNA-bd_sf"/>
</dbReference>
<evidence type="ECO:0000313" key="8">
    <source>
        <dbReference type="Proteomes" id="UP000799770"/>
    </source>
</evidence>
<keyword evidence="2" id="KW-0479">Metal-binding</keyword>
<feature type="domain" description="Zn(2)-C6 fungal-type" evidence="6">
    <location>
        <begin position="12"/>
        <end position="42"/>
    </location>
</feature>
<keyword evidence="4" id="KW-0804">Transcription</keyword>
<accession>A0A6A5YMY7</accession>
<dbReference type="SMART" id="SM00066">
    <property type="entry name" value="GAL4"/>
    <property type="match status" value="1"/>
</dbReference>
<gene>
    <name evidence="7" type="ORF">BDV96DRAFT_692724</name>
</gene>